<keyword evidence="2" id="KW-0732">Signal</keyword>
<evidence type="ECO:0000256" key="1">
    <source>
        <dbReference type="SAM" id="Coils"/>
    </source>
</evidence>
<dbReference type="RefSeq" id="WP_344965486.1">
    <property type="nucleotide sequence ID" value="NZ_BAABDS010000040.1"/>
</dbReference>
<dbReference type="EMBL" id="BAABDS010000040">
    <property type="protein sequence ID" value="GAA3719042.1"/>
    <property type="molecule type" value="Genomic_DNA"/>
</dbReference>
<feature type="chain" id="PRO_5045079978" evidence="2">
    <location>
        <begin position="21"/>
        <end position="174"/>
    </location>
</feature>
<feature type="signal peptide" evidence="2">
    <location>
        <begin position="1"/>
        <end position="20"/>
    </location>
</feature>
<proteinExistence type="predicted"/>
<dbReference type="PROSITE" id="PS51257">
    <property type="entry name" value="PROKAR_LIPOPROTEIN"/>
    <property type="match status" value="1"/>
</dbReference>
<reference evidence="4" key="1">
    <citation type="journal article" date="2019" name="Int. J. Syst. Evol. Microbiol.">
        <title>The Global Catalogue of Microorganisms (GCM) 10K type strain sequencing project: providing services to taxonomists for standard genome sequencing and annotation.</title>
        <authorList>
            <consortium name="The Broad Institute Genomics Platform"/>
            <consortium name="The Broad Institute Genome Sequencing Center for Infectious Disease"/>
            <person name="Wu L."/>
            <person name="Ma J."/>
        </authorList>
    </citation>
    <scope>NUCLEOTIDE SEQUENCE [LARGE SCALE GENOMIC DNA]</scope>
    <source>
        <strain evidence="4">JCM 17329</strain>
    </source>
</reference>
<evidence type="ECO:0000313" key="4">
    <source>
        <dbReference type="Proteomes" id="UP001501479"/>
    </source>
</evidence>
<keyword evidence="4" id="KW-1185">Reference proteome</keyword>
<organism evidence="3 4">
    <name type="scientific">Oceanisphaera sediminis</name>
    <dbReference type="NCBI Taxonomy" id="981381"/>
    <lineage>
        <taxon>Bacteria</taxon>
        <taxon>Pseudomonadati</taxon>
        <taxon>Pseudomonadota</taxon>
        <taxon>Gammaproteobacteria</taxon>
        <taxon>Aeromonadales</taxon>
        <taxon>Aeromonadaceae</taxon>
        <taxon>Oceanisphaera</taxon>
    </lineage>
</organism>
<feature type="coiled-coil region" evidence="1">
    <location>
        <begin position="127"/>
        <end position="161"/>
    </location>
</feature>
<name>A0ABP7EJX5_9GAMM</name>
<evidence type="ECO:0000256" key="2">
    <source>
        <dbReference type="SAM" id="SignalP"/>
    </source>
</evidence>
<accession>A0ABP7EJX5</accession>
<keyword evidence="1" id="KW-0175">Coiled coil</keyword>
<evidence type="ECO:0000313" key="3">
    <source>
        <dbReference type="EMBL" id="GAA3719042.1"/>
    </source>
</evidence>
<sequence length="174" mass="20142">MTRIWCCGVLALMLSGCSLPFSLPYQQQIDATWSTGSDTRELHDWLQLSAEMMDSSEKARQQEVQQLQKMPADSDSANKESANRELKLALWLSHPRASIGQRQQAQQLLKQHLPAVNTRLQQFFGAYQRYNQELLTLNRQLAERQQQINSLTRKLKELASIDQQINERKFREAP</sequence>
<protein>
    <submittedName>
        <fullName evidence="3">Uncharacterized protein</fullName>
    </submittedName>
</protein>
<dbReference type="Proteomes" id="UP001501479">
    <property type="component" value="Unassembled WGS sequence"/>
</dbReference>
<comment type="caution">
    <text evidence="3">The sequence shown here is derived from an EMBL/GenBank/DDBJ whole genome shotgun (WGS) entry which is preliminary data.</text>
</comment>
<gene>
    <name evidence="3" type="ORF">GCM10022421_29070</name>
</gene>